<dbReference type="HAMAP" id="MF_00122">
    <property type="entry name" value="GatC"/>
    <property type="match status" value="1"/>
</dbReference>
<sequence length="104" mass="11432">MENTELTREDVRHVAGLAMLEFNDEQLDTFTTQLDNIMTLIDTLEEVDTEGVPATFTVTENTNVLREDVAVNANQAEALLANAPEEENGLIKVPAILDESEGVN</sequence>
<dbReference type="GO" id="GO:0006412">
    <property type="term" value="P:translation"/>
    <property type="evidence" value="ECO:0007669"/>
    <property type="project" value="UniProtKB-UniRule"/>
</dbReference>
<dbReference type="EMBL" id="CP037940">
    <property type="protein sequence ID" value="QBO35553.1"/>
    <property type="molecule type" value="Genomic_DNA"/>
</dbReference>
<name>A0A4P6YSG0_9LACO</name>
<comment type="catalytic activity">
    <reaction evidence="4 6">
        <text>L-aspartyl-tRNA(Asn) + L-glutamine + ATP + H2O = L-asparaginyl-tRNA(Asn) + L-glutamate + ADP + phosphate + 2 H(+)</text>
        <dbReference type="Rhea" id="RHEA:14513"/>
        <dbReference type="Rhea" id="RHEA-COMP:9674"/>
        <dbReference type="Rhea" id="RHEA-COMP:9677"/>
        <dbReference type="ChEBI" id="CHEBI:15377"/>
        <dbReference type="ChEBI" id="CHEBI:15378"/>
        <dbReference type="ChEBI" id="CHEBI:29985"/>
        <dbReference type="ChEBI" id="CHEBI:30616"/>
        <dbReference type="ChEBI" id="CHEBI:43474"/>
        <dbReference type="ChEBI" id="CHEBI:58359"/>
        <dbReference type="ChEBI" id="CHEBI:78515"/>
        <dbReference type="ChEBI" id="CHEBI:78516"/>
        <dbReference type="ChEBI" id="CHEBI:456216"/>
    </reaction>
</comment>
<dbReference type="GO" id="GO:0006450">
    <property type="term" value="P:regulation of translational fidelity"/>
    <property type="evidence" value="ECO:0007669"/>
    <property type="project" value="InterPro"/>
</dbReference>
<comment type="function">
    <text evidence="3 6">Allows the formation of correctly charged Asn-tRNA(Asn) or Gln-tRNA(Gln) through the transamidation of misacylated Asp-tRNA(Asn) or Glu-tRNA(Gln) in organisms which lack either or both of asparaginyl-tRNA or glutaminyl-tRNA synthetases. The reaction takes place in the presence of glutamine and ATP through an activated phospho-Asp-tRNA(Asn) or phospho-Glu-tRNA(Gln).</text>
</comment>
<evidence type="ECO:0000256" key="1">
    <source>
        <dbReference type="ARBA" id="ARBA00010757"/>
    </source>
</evidence>
<accession>A0A4P6YSG0</accession>
<keyword evidence="6" id="KW-0648">Protein biosynthesis</keyword>
<dbReference type="PANTHER" id="PTHR15004:SF0">
    <property type="entry name" value="GLUTAMYL-TRNA(GLN) AMIDOTRANSFERASE SUBUNIT C, MITOCHONDRIAL"/>
    <property type="match status" value="1"/>
</dbReference>
<dbReference type="GO" id="GO:0070681">
    <property type="term" value="P:glutaminyl-tRNAGln biosynthesis via transamidation"/>
    <property type="evidence" value="ECO:0007669"/>
    <property type="project" value="TreeGrafter"/>
</dbReference>
<proteinExistence type="inferred from homology"/>
<dbReference type="EC" id="6.3.5.-" evidence="6"/>
<dbReference type="PANTHER" id="PTHR15004">
    <property type="entry name" value="GLUTAMYL-TRNA(GLN) AMIDOTRANSFERASE SUBUNIT C, MITOCHONDRIAL"/>
    <property type="match status" value="1"/>
</dbReference>
<dbReference type="InterPro" id="IPR003837">
    <property type="entry name" value="GatC"/>
</dbReference>
<evidence type="ECO:0000256" key="4">
    <source>
        <dbReference type="ARBA" id="ARBA00047380"/>
    </source>
</evidence>
<dbReference type="Gene3D" id="1.10.20.60">
    <property type="entry name" value="Glu-tRNAGln amidotransferase C subunit, N-terminal domain"/>
    <property type="match status" value="1"/>
</dbReference>
<keyword evidence="6" id="KW-0547">Nucleotide-binding</keyword>
<dbReference type="NCBIfam" id="TIGR00135">
    <property type="entry name" value="gatC"/>
    <property type="match status" value="1"/>
</dbReference>
<evidence type="ECO:0000313" key="7">
    <source>
        <dbReference type="EMBL" id="QBO35553.1"/>
    </source>
</evidence>
<dbReference type="OrthoDB" id="9813938at2"/>
<evidence type="ECO:0000256" key="3">
    <source>
        <dbReference type="ARBA" id="ARBA00024799"/>
    </source>
</evidence>
<evidence type="ECO:0000313" key="8">
    <source>
        <dbReference type="Proteomes" id="UP000292886"/>
    </source>
</evidence>
<keyword evidence="6" id="KW-0436">Ligase</keyword>
<dbReference type="RefSeq" id="WP_133362632.1">
    <property type="nucleotide sequence ID" value="NZ_CP037940.1"/>
</dbReference>
<dbReference type="Pfam" id="PF02686">
    <property type="entry name" value="GatC"/>
    <property type="match status" value="1"/>
</dbReference>
<dbReference type="KEGG" id="wei:EQG49_03310"/>
<organism evidence="7 8">
    <name type="scientific">Periweissella cryptocerci</name>
    <dbReference type="NCBI Taxonomy" id="2506420"/>
    <lineage>
        <taxon>Bacteria</taxon>
        <taxon>Bacillati</taxon>
        <taxon>Bacillota</taxon>
        <taxon>Bacilli</taxon>
        <taxon>Lactobacillales</taxon>
        <taxon>Lactobacillaceae</taxon>
        <taxon>Periweissella</taxon>
    </lineage>
</organism>
<reference evidence="8" key="1">
    <citation type="submission" date="2019-03" db="EMBL/GenBank/DDBJ databases">
        <title>Weissella sp. 26KH-42 Genome sequencing.</title>
        <authorList>
            <person name="Heo J."/>
            <person name="Kim S.-J."/>
            <person name="Kim J.-S."/>
            <person name="Hong S.-B."/>
            <person name="Kwon S.-W."/>
        </authorList>
    </citation>
    <scope>NUCLEOTIDE SEQUENCE [LARGE SCALE GENOMIC DNA]</scope>
    <source>
        <strain evidence="8">26KH-42</strain>
    </source>
</reference>
<comment type="subunit">
    <text evidence="2 6">Heterotrimer of A, B and C subunits.</text>
</comment>
<keyword evidence="6" id="KW-0067">ATP-binding</keyword>
<protein>
    <recommendedName>
        <fullName evidence="6">Aspartyl/glutamyl-tRNA(Asn/Gln) amidotransferase subunit C</fullName>
        <shortName evidence="6">Asp/Glu-ADT subunit C</shortName>
        <ecNumber evidence="6">6.3.5.-</ecNumber>
    </recommendedName>
</protein>
<comment type="similarity">
    <text evidence="1 6">Belongs to the GatC family.</text>
</comment>
<dbReference type="GO" id="GO:0016740">
    <property type="term" value="F:transferase activity"/>
    <property type="evidence" value="ECO:0007669"/>
    <property type="project" value="UniProtKB-KW"/>
</dbReference>
<comment type="catalytic activity">
    <reaction evidence="5 6">
        <text>L-glutamyl-tRNA(Gln) + L-glutamine + ATP + H2O = L-glutaminyl-tRNA(Gln) + L-glutamate + ADP + phosphate + H(+)</text>
        <dbReference type="Rhea" id="RHEA:17521"/>
        <dbReference type="Rhea" id="RHEA-COMP:9681"/>
        <dbReference type="Rhea" id="RHEA-COMP:9684"/>
        <dbReference type="ChEBI" id="CHEBI:15377"/>
        <dbReference type="ChEBI" id="CHEBI:15378"/>
        <dbReference type="ChEBI" id="CHEBI:29985"/>
        <dbReference type="ChEBI" id="CHEBI:30616"/>
        <dbReference type="ChEBI" id="CHEBI:43474"/>
        <dbReference type="ChEBI" id="CHEBI:58359"/>
        <dbReference type="ChEBI" id="CHEBI:78520"/>
        <dbReference type="ChEBI" id="CHEBI:78521"/>
        <dbReference type="ChEBI" id="CHEBI:456216"/>
    </reaction>
</comment>
<gene>
    <name evidence="6 7" type="primary">gatC</name>
    <name evidence="7" type="ORF">EQG49_03310</name>
</gene>
<keyword evidence="8" id="KW-1185">Reference proteome</keyword>
<evidence type="ECO:0000256" key="5">
    <source>
        <dbReference type="ARBA" id="ARBA00047913"/>
    </source>
</evidence>
<dbReference type="AlphaFoldDB" id="A0A4P6YSG0"/>
<dbReference type="GO" id="GO:0005524">
    <property type="term" value="F:ATP binding"/>
    <property type="evidence" value="ECO:0007669"/>
    <property type="project" value="UniProtKB-KW"/>
</dbReference>
<dbReference type="GO" id="GO:0050566">
    <property type="term" value="F:asparaginyl-tRNA synthase (glutamine-hydrolyzing) activity"/>
    <property type="evidence" value="ECO:0007669"/>
    <property type="project" value="RHEA"/>
</dbReference>
<dbReference type="InterPro" id="IPR036113">
    <property type="entry name" value="Asp/Glu-ADT_sf_sub_c"/>
</dbReference>
<dbReference type="Proteomes" id="UP000292886">
    <property type="component" value="Chromosome"/>
</dbReference>
<dbReference type="SUPFAM" id="SSF141000">
    <property type="entry name" value="Glu-tRNAGln amidotransferase C subunit"/>
    <property type="match status" value="1"/>
</dbReference>
<keyword evidence="7" id="KW-0808">Transferase</keyword>
<evidence type="ECO:0000256" key="6">
    <source>
        <dbReference type="HAMAP-Rule" id="MF_00122"/>
    </source>
</evidence>
<evidence type="ECO:0000256" key="2">
    <source>
        <dbReference type="ARBA" id="ARBA00011123"/>
    </source>
</evidence>
<dbReference type="GO" id="GO:0050567">
    <property type="term" value="F:glutaminyl-tRNA synthase (glutamine-hydrolyzing) activity"/>
    <property type="evidence" value="ECO:0007669"/>
    <property type="project" value="UniProtKB-UniRule"/>
</dbReference>